<keyword evidence="7" id="KW-1185">Reference proteome</keyword>
<organism evidence="6 7">
    <name type="scientific">Astrephomene gubernaculifera</name>
    <dbReference type="NCBI Taxonomy" id="47775"/>
    <lineage>
        <taxon>Eukaryota</taxon>
        <taxon>Viridiplantae</taxon>
        <taxon>Chlorophyta</taxon>
        <taxon>core chlorophytes</taxon>
        <taxon>Chlorophyceae</taxon>
        <taxon>CS clade</taxon>
        <taxon>Chlamydomonadales</taxon>
        <taxon>Astrephomenaceae</taxon>
        <taxon>Astrephomene</taxon>
    </lineage>
</organism>
<dbReference type="Gene3D" id="3.30.70.330">
    <property type="match status" value="1"/>
</dbReference>
<feature type="compositionally biased region" description="Low complexity" evidence="4">
    <location>
        <begin position="414"/>
        <end position="425"/>
    </location>
</feature>
<accession>A0AAD3DJ27</accession>
<protein>
    <recommendedName>
        <fullName evidence="5">RRM domain-containing protein</fullName>
    </recommendedName>
</protein>
<sequence length="619" mass="61236">FHSGGGEALHTSTVSATASDAAAALPPLPQAAAAAAFPPPPPPTAPSPAVSEPPAWSLPPSPPPSSGSAPVLQPAPLSASASVPRASERPSYVSPQLAPQLPPAAPAAAAAAPFSSTAVVATEELASPLVGTQVIGSSGTLTGAGIASFRDEDDLFGFDFSYVAHIAAPAPPQLLKAVAAATAASAGAAATAGRLASHAMALPPTSGAVRQDSFRRRHDRPIPTAAIASAARFANSTVAASVASVTSSGGRRNTDKSRESNGGTAGPAFSPPAGPAPVPFRRRSPIGAAAIAGGVDSSIGGEMGGIPNDRSRGSKAGVDHANSSSSSAGIADITYDSPASSTPTSTAAVTAPVAFRRRRGIPSTTDPASTASGGSSSASGNDIGSDAAGVRALEELLGPLTPAARSGRGGGGSDSRTATSAADSGAEVESRPKASASGGPPRRGWARANGGEEERGSDVCGDGGTVVHNGDVSGGERPGKYRTMPVSALYDTTAEGDAASRPREKLQTPPGGWKPKGTPATTLFVKGLDPAAGEERLREALGQVFSSAGRIVQVRLPSGGDGRPKGIAYVVFETPEEKARAAALDGSWVLGRAVRVDVQVTSPGVRGAGGRPWNGGQER</sequence>
<evidence type="ECO:0000256" key="1">
    <source>
        <dbReference type="ARBA" id="ARBA00022737"/>
    </source>
</evidence>
<dbReference type="Proteomes" id="UP001054857">
    <property type="component" value="Unassembled WGS sequence"/>
</dbReference>
<name>A0AAD3DJ27_9CHLO</name>
<feature type="region of interest" description="Disordered" evidence="4">
    <location>
        <begin position="243"/>
        <end position="282"/>
    </location>
</feature>
<evidence type="ECO:0000256" key="4">
    <source>
        <dbReference type="SAM" id="MobiDB-lite"/>
    </source>
</evidence>
<dbReference type="InterPro" id="IPR012677">
    <property type="entry name" value="Nucleotide-bd_a/b_plait_sf"/>
</dbReference>
<dbReference type="InterPro" id="IPR035979">
    <property type="entry name" value="RBD_domain_sf"/>
</dbReference>
<gene>
    <name evidence="6" type="ORF">Agub_g3721</name>
</gene>
<dbReference type="Pfam" id="PF00076">
    <property type="entry name" value="RRM_1"/>
    <property type="match status" value="1"/>
</dbReference>
<dbReference type="PANTHER" id="PTHR23236:SF119">
    <property type="entry name" value="NUCLEAR RNA-BINDING PROTEIN SART-3"/>
    <property type="match status" value="1"/>
</dbReference>
<feature type="region of interest" description="Disordered" evidence="4">
    <location>
        <begin position="294"/>
        <end position="521"/>
    </location>
</feature>
<feature type="compositionally biased region" description="Pro residues" evidence="4">
    <location>
        <begin position="37"/>
        <end position="46"/>
    </location>
</feature>
<keyword evidence="2 3" id="KW-0694">RNA-binding</keyword>
<evidence type="ECO:0000256" key="2">
    <source>
        <dbReference type="ARBA" id="ARBA00022884"/>
    </source>
</evidence>
<dbReference type="GO" id="GO:0003723">
    <property type="term" value="F:RNA binding"/>
    <property type="evidence" value="ECO:0007669"/>
    <property type="project" value="UniProtKB-UniRule"/>
</dbReference>
<evidence type="ECO:0000256" key="3">
    <source>
        <dbReference type="PROSITE-ProRule" id="PRU00176"/>
    </source>
</evidence>
<dbReference type="SUPFAM" id="SSF54928">
    <property type="entry name" value="RNA-binding domain, RBD"/>
    <property type="match status" value="1"/>
</dbReference>
<proteinExistence type="predicted"/>
<feature type="domain" description="RRM" evidence="5">
    <location>
        <begin position="521"/>
        <end position="601"/>
    </location>
</feature>
<dbReference type="AlphaFoldDB" id="A0AAD3DJ27"/>
<feature type="compositionally biased region" description="Pro residues" evidence="4">
    <location>
        <begin position="269"/>
        <end position="278"/>
    </location>
</feature>
<feature type="compositionally biased region" description="Low complexity" evidence="4">
    <location>
        <begin position="11"/>
        <end position="36"/>
    </location>
</feature>
<evidence type="ECO:0000259" key="5">
    <source>
        <dbReference type="PROSITE" id="PS50102"/>
    </source>
</evidence>
<feature type="compositionally biased region" description="Low complexity" evidence="4">
    <location>
        <begin position="508"/>
        <end position="521"/>
    </location>
</feature>
<feature type="compositionally biased region" description="Low complexity" evidence="4">
    <location>
        <begin position="363"/>
        <end position="389"/>
    </location>
</feature>
<feature type="compositionally biased region" description="Pro residues" evidence="4">
    <location>
        <begin position="56"/>
        <end position="65"/>
    </location>
</feature>
<feature type="non-terminal residue" evidence="6">
    <location>
        <position position="1"/>
    </location>
</feature>
<dbReference type="PANTHER" id="PTHR23236">
    <property type="entry name" value="EUKARYOTIC TRANSLATION INITIATION FACTOR 4B/4H"/>
    <property type="match status" value="1"/>
</dbReference>
<reference evidence="6 7" key="1">
    <citation type="journal article" date="2021" name="Sci. Rep.">
        <title>Genome sequencing of the multicellular alga Astrephomene provides insights into convergent evolution of germ-soma differentiation.</title>
        <authorList>
            <person name="Yamashita S."/>
            <person name="Yamamoto K."/>
            <person name="Matsuzaki R."/>
            <person name="Suzuki S."/>
            <person name="Yamaguchi H."/>
            <person name="Hirooka S."/>
            <person name="Minakuchi Y."/>
            <person name="Miyagishima S."/>
            <person name="Kawachi M."/>
            <person name="Toyoda A."/>
            <person name="Nozaki H."/>
        </authorList>
    </citation>
    <scope>NUCLEOTIDE SEQUENCE [LARGE SCALE GENOMIC DNA]</scope>
    <source>
        <strain evidence="6 7">NIES-4017</strain>
    </source>
</reference>
<evidence type="ECO:0000313" key="7">
    <source>
        <dbReference type="Proteomes" id="UP001054857"/>
    </source>
</evidence>
<evidence type="ECO:0000313" key="6">
    <source>
        <dbReference type="EMBL" id="GFR42764.1"/>
    </source>
</evidence>
<dbReference type="SMART" id="SM00360">
    <property type="entry name" value="RRM"/>
    <property type="match status" value="1"/>
</dbReference>
<comment type="caution">
    <text evidence="6">The sequence shown here is derived from an EMBL/GenBank/DDBJ whole genome shotgun (WGS) entry which is preliminary data.</text>
</comment>
<feature type="region of interest" description="Disordered" evidence="4">
    <location>
        <begin position="1"/>
        <end position="98"/>
    </location>
</feature>
<keyword evidence="1" id="KW-0677">Repeat</keyword>
<feature type="compositionally biased region" description="Low complexity" evidence="4">
    <location>
        <begin position="337"/>
        <end position="354"/>
    </location>
</feature>
<dbReference type="InterPro" id="IPR000504">
    <property type="entry name" value="RRM_dom"/>
</dbReference>
<dbReference type="PROSITE" id="PS50102">
    <property type="entry name" value="RRM"/>
    <property type="match status" value="1"/>
</dbReference>
<dbReference type="EMBL" id="BMAR01000004">
    <property type="protein sequence ID" value="GFR42764.1"/>
    <property type="molecule type" value="Genomic_DNA"/>
</dbReference>